<accession>A0A8S1RBI5</accession>
<sequence length="164" mass="19580">MLKNKKSQNQNPNKDLSVCPTNKLQLSFLDQPLLPTPWRNYKHYNIQTPTILIKETDRVEQLSYQIDKLKPRYSRSLTKNRQKYFVDTEQNVYDPKTIEKQILNGSCLKFNEDLSANLYLEQPQQNKQLLPLMLNLYFLNSFQNRICQGWFNHYQQRCCSTQIS</sequence>
<comment type="caution">
    <text evidence="1">The sequence shown here is derived from an EMBL/GenBank/DDBJ whole genome shotgun (WGS) entry which is preliminary data.</text>
</comment>
<evidence type="ECO:0000313" key="2">
    <source>
        <dbReference type="Proteomes" id="UP000692954"/>
    </source>
</evidence>
<keyword evidence="2" id="KW-1185">Reference proteome</keyword>
<gene>
    <name evidence="1" type="ORF">PSON_ATCC_30995.1.T1530090</name>
</gene>
<dbReference type="EMBL" id="CAJJDN010000153">
    <property type="protein sequence ID" value="CAD8124753.1"/>
    <property type="molecule type" value="Genomic_DNA"/>
</dbReference>
<dbReference type="AlphaFoldDB" id="A0A8S1RBI5"/>
<protein>
    <submittedName>
        <fullName evidence="1">Uncharacterized protein</fullName>
    </submittedName>
</protein>
<dbReference type="Proteomes" id="UP000692954">
    <property type="component" value="Unassembled WGS sequence"/>
</dbReference>
<reference evidence="1" key="1">
    <citation type="submission" date="2021-01" db="EMBL/GenBank/DDBJ databases">
        <authorList>
            <consortium name="Genoscope - CEA"/>
            <person name="William W."/>
        </authorList>
    </citation>
    <scope>NUCLEOTIDE SEQUENCE</scope>
</reference>
<proteinExistence type="predicted"/>
<name>A0A8S1RBI5_9CILI</name>
<organism evidence="1 2">
    <name type="scientific">Paramecium sonneborni</name>
    <dbReference type="NCBI Taxonomy" id="65129"/>
    <lineage>
        <taxon>Eukaryota</taxon>
        <taxon>Sar</taxon>
        <taxon>Alveolata</taxon>
        <taxon>Ciliophora</taxon>
        <taxon>Intramacronucleata</taxon>
        <taxon>Oligohymenophorea</taxon>
        <taxon>Peniculida</taxon>
        <taxon>Parameciidae</taxon>
        <taxon>Paramecium</taxon>
    </lineage>
</organism>
<evidence type="ECO:0000313" key="1">
    <source>
        <dbReference type="EMBL" id="CAD8124753.1"/>
    </source>
</evidence>